<dbReference type="EMBL" id="JARKHS020003555">
    <property type="protein sequence ID" value="KAK8785445.1"/>
    <property type="molecule type" value="Genomic_DNA"/>
</dbReference>
<name>A0AAQ4FFF5_AMBAM</name>
<feature type="non-terminal residue" evidence="1">
    <location>
        <position position="1"/>
    </location>
</feature>
<keyword evidence="2" id="KW-1185">Reference proteome</keyword>
<dbReference type="Proteomes" id="UP001321473">
    <property type="component" value="Unassembled WGS sequence"/>
</dbReference>
<gene>
    <name evidence="1" type="ORF">V5799_008187</name>
</gene>
<evidence type="ECO:0000313" key="1">
    <source>
        <dbReference type="EMBL" id="KAK8785445.1"/>
    </source>
</evidence>
<accession>A0AAQ4FFF5</accession>
<dbReference type="AlphaFoldDB" id="A0AAQ4FFF5"/>
<evidence type="ECO:0000313" key="2">
    <source>
        <dbReference type="Proteomes" id="UP001321473"/>
    </source>
</evidence>
<reference evidence="1 2" key="1">
    <citation type="journal article" date="2023" name="Arcadia Sci">
        <title>De novo assembly of a long-read Amblyomma americanum tick genome.</title>
        <authorList>
            <person name="Chou S."/>
            <person name="Poskanzer K.E."/>
            <person name="Rollins M."/>
            <person name="Thuy-Boun P.S."/>
        </authorList>
    </citation>
    <scope>NUCLEOTIDE SEQUENCE [LARGE SCALE GENOMIC DNA]</scope>
    <source>
        <strain evidence="1">F_SG_1</strain>
        <tissue evidence="1">Salivary glands</tissue>
    </source>
</reference>
<organism evidence="1 2">
    <name type="scientific">Amblyomma americanum</name>
    <name type="common">Lone star tick</name>
    <dbReference type="NCBI Taxonomy" id="6943"/>
    <lineage>
        <taxon>Eukaryota</taxon>
        <taxon>Metazoa</taxon>
        <taxon>Ecdysozoa</taxon>
        <taxon>Arthropoda</taxon>
        <taxon>Chelicerata</taxon>
        <taxon>Arachnida</taxon>
        <taxon>Acari</taxon>
        <taxon>Parasitiformes</taxon>
        <taxon>Ixodida</taxon>
        <taxon>Ixodoidea</taxon>
        <taxon>Ixodidae</taxon>
        <taxon>Amblyomminae</taxon>
        <taxon>Amblyomma</taxon>
    </lineage>
</organism>
<sequence length="67" mass="6969">RGAEGAFVSDRTSRDDFSKSSPVIALPGFKISGPSLSTVYQFGFRALRIKEAPLSAQAGSAAGPHAM</sequence>
<comment type="caution">
    <text evidence="1">The sequence shown here is derived from an EMBL/GenBank/DDBJ whole genome shotgun (WGS) entry which is preliminary data.</text>
</comment>
<proteinExistence type="predicted"/>
<protein>
    <submittedName>
        <fullName evidence="1">Uncharacterized protein</fullName>
    </submittedName>
</protein>